<evidence type="ECO:0000256" key="5">
    <source>
        <dbReference type="ARBA" id="ARBA00022989"/>
    </source>
</evidence>
<evidence type="ECO:0000256" key="4">
    <source>
        <dbReference type="ARBA" id="ARBA00022748"/>
    </source>
</evidence>
<sequence length="202" mass="23122">MIEKVLLAIGAVALVFGGYNAMTLPTKIESYRIVFIHVPSAITSYLAFTVSFLYSILYLRSKDSFKDFVANASAKIGLILAVIAFVTGAIWAKSTWGTYFTWYEIREVLVLLLIFVYAIYFSIRNIVESEKERFSALYLIIAFVTVPFSYIAGFFSPLHPRPFEAEFSFEWRLNLFLMIFGFFTSYASYMLWIAKAKKPKSS</sequence>
<evidence type="ECO:0000256" key="7">
    <source>
        <dbReference type="SAM" id="Phobius"/>
    </source>
</evidence>
<keyword evidence="6 7" id="KW-0472">Membrane</keyword>
<dbReference type="InterPro" id="IPR045062">
    <property type="entry name" value="Cyt_c_biogenesis_CcsA/CcmC"/>
</dbReference>
<evidence type="ECO:0000256" key="2">
    <source>
        <dbReference type="ARBA" id="ARBA00005840"/>
    </source>
</evidence>
<gene>
    <name evidence="9" type="ORF">ENT52_02530</name>
</gene>
<feature type="transmembrane region" description="Helical" evidence="7">
    <location>
        <begin position="175"/>
        <end position="194"/>
    </location>
</feature>
<feature type="transmembrane region" description="Helical" evidence="7">
    <location>
        <begin position="135"/>
        <end position="155"/>
    </location>
</feature>
<dbReference type="GO" id="GO:0020037">
    <property type="term" value="F:heme binding"/>
    <property type="evidence" value="ECO:0007669"/>
    <property type="project" value="InterPro"/>
</dbReference>
<dbReference type="EMBL" id="DSYZ01000057">
    <property type="protein sequence ID" value="HGT82587.1"/>
    <property type="molecule type" value="Genomic_DNA"/>
</dbReference>
<proteinExistence type="inferred from homology"/>
<evidence type="ECO:0000256" key="6">
    <source>
        <dbReference type="ARBA" id="ARBA00023136"/>
    </source>
</evidence>
<dbReference type="PANTHER" id="PTHR30071:SF1">
    <property type="entry name" value="CYTOCHROME B_B6 PROTEIN-RELATED"/>
    <property type="match status" value="1"/>
</dbReference>
<name>A0A7J3M0T6_ARCFL</name>
<feature type="transmembrane region" description="Helical" evidence="7">
    <location>
        <begin position="68"/>
        <end position="91"/>
    </location>
</feature>
<keyword evidence="5 7" id="KW-1133">Transmembrane helix</keyword>
<keyword evidence="3 7" id="KW-0812">Transmembrane</keyword>
<dbReference type="Pfam" id="PF01578">
    <property type="entry name" value="Cytochrom_C_asm"/>
    <property type="match status" value="1"/>
</dbReference>
<dbReference type="GO" id="GO:0015232">
    <property type="term" value="F:heme transmembrane transporter activity"/>
    <property type="evidence" value="ECO:0007669"/>
    <property type="project" value="InterPro"/>
</dbReference>
<comment type="similarity">
    <text evidence="2">Belongs to the CcmC/CycZ/HelC family.</text>
</comment>
<evidence type="ECO:0000259" key="8">
    <source>
        <dbReference type="Pfam" id="PF01578"/>
    </source>
</evidence>
<feature type="transmembrane region" description="Helical" evidence="7">
    <location>
        <begin position="103"/>
        <end position="123"/>
    </location>
</feature>
<dbReference type="InterPro" id="IPR002541">
    <property type="entry name" value="Cyt_c_assembly"/>
</dbReference>
<feature type="domain" description="Cytochrome c assembly protein" evidence="8">
    <location>
        <begin position="26"/>
        <end position="150"/>
    </location>
</feature>
<comment type="subcellular location">
    <subcellularLocation>
        <location evidence="1">Membrane</location>
        <topology evidence="1">Multi-pass membrane protein</topology>
    </subcellularLocation>
</comment>
<protein>
    <submittedName>
        <fullName evidence="9">Cytochrome C assembly protein</fullName>
    </submittedName>
</protein>
<dbReference type="AlphaFoldDB" id="A0A7J3M0T6"/>
<accession>A0A7J3M0T6</accession>
<reference evidence="9" key="1">
    <citation type="journal article" date="2020" name="mSystems">
        <title>Genome- and Community-Level Interaction Insights into Carbon Utilization and Element Cycling Functions of Hydrothermarchaeota in Hydrothermal Sediment.</title>
        <authorList>
            <person name="Zhou Z."/>
            <person name="Liu Y."/>
            <person name="Xu W."/>
            <person name="Pan J."/>
            <person name="Luo Z.H."/>
            <person name="Li M."/>
        </authorList>
    </citation>
    <scope>NUCLEOTIDE SEQUENCE [LARGE SCALE GENOMIC DNA]</scope>
    <source>
        <strain evidence="9">SpSt-587</strain>
    </source>
</reference>
<dbReference type="InterPro" id="IPR003557">
    <property type="entry name" value="Cyt_c_biogenesis_CcmC"/>
</dbReference>
<evidence type="ECO:0000256" key="1">
    <source>
        <dbReference type="ARBA" id="ARBA00004141"/>
    </source>
</evidence>
<dbReference type="PANTHER" id="PTHR30071">
    <property type="entry name" value="HEME EXPORTER PROTEIN C"/>
    <property type="match status" value="1"/>
</dbReference>
<dbReference type="GO" id="GO:0017004">
    <property type="term" value="P:cytochrome complex assembly"/>
    <property type="evidence" value="ECO:0007669"/>
    <property type="project" value="UniProtKB-KW"/>
</dbReference>
<keyword evidence="4" id="KW-0201">Cytochrome c-type biogenesis</keyword>
<dbReference type="GO" id="GO:0005886">
    <property type="term" value="C:plasma membrane"/>
    <property type="evidence" value="ECO:0007669"/>
    <property type="project" value="TreeGrafter"/>
</dbReference>
<organism evidence="9">
    <name type="scientific">Archaeoglobus fulgidus</name>
    <dbReference type="NCBI Taxonomy" id="2234"/>
    <lineage>
        <taxon>Archaea</taxon>
        <taxon>Methanobacteriati</taxon>
        <taxon>Methanobacteriota</taxon>
        <taxon>Archaeoglobi</taxon>
        <taxon>Archaeoglobales</taxon>
        <taxon>Archaeoglobaceae</taxon>
        <taxon>Archaeoglobus</taxon>
    </lineage>
</organism>
<comment type="caution">
    <text evidence="9">The sequence shown here is derived from an EMBL/GenBank/DDBJ whole genome shotgun (WGS) entry which is preliminary data.</text>
</comment>
<dbReference type="PRINTS" id="PR01386">
    <property type="entry name" value="CCMCBIOGNSIS"/>
</dbReference>
<evidence type="ECO:0000313" key="9">
    <source>
        <dbReference type="EMBL" id="HGT82587.1"/>
    </source>
</evidence>
<evidence type="ECO:0000256" key="3">
    <source>
        <dbReference type="ARBA" id="ARBA00022692"/>
    </source>
</evidence>
<feature type="transmembrane region" description="Helical" evidence="7">
    <location>
        <begin position="33"/>
        <end position="56"/>
    </location>
</feature>